<dbReference type="RefSeq" id="WP_046006471.1">
    <property type="nucleotide sequence ID" value="NZ_JXYA01000047.1"/>
</dbReference>
<evidence type="ECO:0000313" key="1">
    <source>
        <dbReference type="EMBL" id="KJZ06508.1"/>
    </source>
</evidence>
<comment type="caution">
    <text evidence="1">The sequence shown here is derived from an EMBL/GenBank/DDBJ whole genome shotgun (WGS) entry which is preliminary data.</text>
</comment>
<dbReference type="OrthoDB" id="6287017at2"/>
<dbReference type="AlphaFoldDB" id="A0A0F4QFL2"/>
<reference evidence="1 2" key="1">
    <citation type="journal article" date="2015" name="BMC Genomics">
        <title>Genome mining reveals unlocked bioactive potential of marine Gram-negative bacteria.</title>
        <authorList>
            <person name="Machado H."/>
            <person name="Sonnenschein E.C."/>
            <person name="Melchiorsen J."/>
            <person name="Gram L."/>
        </authorList>
    </citation>
    <scope>NUCLEOTIDE SEQUENCE [LARGE SCALE GENOMIC DNA]</scope>
    <source>
        <strain evidence="1 2">S2471</strain>
    </source>
</reference>
<dbReference type="PATRIC" id="fig|43658.5.peg.3924"/>
<dbReference type="Proteomes" id="UP000033452">
    <property type="component" value="Unassembled WGS sequence"/>
</dbReference>
<keyword evidence="2" id="KW-1185">Reference proteome</keyword>
<evidence type="ECO:0000313" key="2">
    <source>
        <dbReference type="Proteomes" id="UP000033452"/>
    </source>
</evidence>
<dbReference type="NCBIfam" id="TIGR03795">
    <property type="entry name" value="RNP_Burkhold"/>
    <property type="match status" value="1"/>
</dbReference>
<protein>
    <submittedName>
        <fullName evidence="1">Uncharacterized protein</fullName>
    </submittedName>
</protein>
<organism evidence="1 2">
    <name type="scientific">Pseudoalteromonas rubra</name>
    <dbReference type="NCBI Taxonomy" id="43658"/>
    <lineage>
        <taxon>Bacteria</taxon>
        <taxon>Pseudomonadati</taxon>
        <taxon>Pseudomonadota</taxon>
        <taxon>Gammaproteobacteria</taxon>
        <taxon>Alteromonadales</taxon>
        <taxon>Pseudoalteromonadaceae</taxon>
        <taxon>Pseudoalteromonas</taxon>
    </lineage>
</organism>
<accession>A0A0F4QFL2</accession>
<gene>
    <name evidence="1" type="ORF">TW77_18550</name>
</gene>
<proteinExistence type="predicted"/>
<sequence length="360" mass="40415">MELTKQLLDFRATYLKAIAKAWNDEEFRKELCLPGNALSVLDKYFGYKCPWNIQFSIKDLGEGPFYNEARGVYMTDSLSFDKFVVSVPEKPAIPNPAEALSHYYFDNSWILESITDDVNHSNLSLQQVFDTLCASGHKDHPESAFIFPSMKDGLIPEASYDLGNSNTHFVEFGGVMAAAVALAWSNTKFSNSLIEETISHSSTNTIGHATKLLKDWLDYDYPWDVDLIVKKDKLAKYARTFDAALTLRSGEQLRGTVAYLLDESTFKLSARDLSASRDKLLFVLDEQISPKDIESISVSESTITIDKWVWCVESEGNYQQVQKTPLGIILSFPEAPDDKASQPVALTRYNNDGPGFPFTC</sequence>
<name>A0A0F4QFL2_9GAMM</name>
<dbReference type="EMBL" id="JXYA01000047">
    <property type="protein sequence ID" value="KJZ06508.1"/>
    <property type="molecule type" value="Genomic_DNA"/>
</dbReference>
<dbReference type="InterPro" id="IPR022261">
    <property type="entry name" value="RNP_Burkhold"/>
</dbReference>